<keyword evidence="5 6" id="KW-0472">Membrane</keyword>
<evidence type="ECO:0000256" key="5">
    <source>
        <dbReference type="ARBA" id="ARBA00023136"/>
    </source>
</evidence>
<proteinExistence type="inferred from homology"/>
<comment type="caution">
    <text evidence="7">The sequence shown here is derived from an EMBL/GenBank/DDBJ whole genome shotgun (WGS) entry which is preliminary data.</text>
</comment>
<keyword evidence="3 6" id="KW-0812">Transmembrane</keyword>
<dbReference type="PANTHER" id="PTHR11266:SF85">
    <property type="entry name" value="MPV17-LIKE PROTEIN"/>
    <property type="match status" value="1"/>
</dbReference>
<evidence type="ECO:0000256" key="6">
    <source>
        <dbReference type="RuleBase" id="RU363053"/>
    </source>
</evidence>
<dbReference type="OrthoDB" id="430207at2759"/>
<keyword evidence="4 6" id="KW-1133">Transmembrane helix</keyword>
<dbReference type="Pfam" id="PF04117">
    <property type="entry name" value="Mpv17_PMP22"/>
    <property type="match status" value="1"/>
</dbReference>
<dbReference type="AlphaFoldDB" id="A0A3R7QC64"/>
<reference evidence="7 8" key="2">
    <citation type="submission" date="2019-01" db="EMBL/GenBank/DDBJ databases">
        <title>The decoding of complex shrimp genome reveals the adaptation for benthos swimmer, frequently molting mechanism and breeding impact on genome.</title>
        <authorList>
            <person name="Sun Y."/>
            <person name="Gao Y."/>
            <person name="Yu Y."/>
        </authorList>
    </citation>
    <scope>NUCLEOTIDE SEQUENCE [LARGE SCALE GENOMIC DNA]</scope>
    <source>
        <tissue evidence="7">Muscle</tissue>
    </source>
</reference>
<gene>
    <name evidence="7" type="ORF">C7M84_007288</name>
</gene>
<evidence type="ECO:0000256" key="4">
    <source>
        <dbReference type="ARBA" id="ARBA00022989"/>
    </source>
</evidence>
<feature type="transmembrane region" description="Helical" evidence="6">
    <location>
        <begin position="135"/>
        <end position="153"/>
    </location>
</feature>
<comment type="subcellular location">
    <subcellularLocation>
        <location evidence="1">Membrane</location>
        <topology evidence="1">Multi-pass membrane protein</topology>
    </subcellularLocation>
</comment>
<dbReference type="GO" id="GO:0016020">
    <property type="term" value="C:membrane"/>
    <property type="evidence" value="ECO:0007669"/>
    <property type="project" value="UniProtKB-SubCell"/>
</dbReference>
<evidence type="ECO:0000313" key="8">
    <source>
        <dbReference type="Proteomes" id="UP000283509"/>
    </source>
</evidence>
<feature type="transmembrane region" description="Helical" evidence="6">
    <location>
        <begin position="96"/>
        <end position="114"/>
    </location>
</feature>
<feature type="transmembrane region" description="Helical" evidence="6">
    <location>
        <begin position="57"/>
        <end position="76"/>
    </location>
</feature>
<reference evidence="7 8" key="1">
    <citation type="submission" date="2018-04" db="EMBL/GenBank/DDBJ databases">
        <authorList>
            <person name="Zhang X."/>
            <person name="Yuan J."/>
            <person name="Li F."/>
            <person name="Xiang J."/>
        </authorList>
    </citation>
    <scope>NUCLEOTIDE SEQUENCE [LARGE SCALE GENOMIC DNA]</scope>
    <source>
        <tissue evidence="7">Muscle</tissue>
    </source>
</reference>
<evidence type="ECO:0000313" key="7">
    <source>
        <dbReference type="EMBL" id="ROT74217.1"/>
    </source>
</evidence>
<dbReference type="Proteomes" id="UP000283509">
    <property type="component" value="Unassembled WGS sequence"/>
</dbReference>
<organism evidence="7 8">
    <name type="scientific">Penaeus vannamei</name>
    <name type="common">Whiteleg shrimp</name>
    <name type="synonym">Litopenaeus vannamei</name>
    <dbReference type="NCBI Taxonomy" id="6689"/>
    <lineage>
        <taxon>Eukaryota</taxon>
        <taxon>Metazoa</taxon>
        <taxon>Ecdysozoa</taxon>
        <taxon>Arthropoda</taxon>
        <taxon>Crustacea</taxon>
        <taxon>Multicrustacea</taxon>
        <taxon>Malacostraca</taxon>
        <taxon>Eumalacostraca</taxon>
        <taxon>Eucarida</taxon>
        <taxon>Decapoda</taxon>
        <taxon>Dendrobranchiata</taxon>
        <taxon>Penaeoidea</taxon>
        <taxon>Penaeidae</taxon>
        <taxon>Penaeus</taxon>
    </lineage>
</organism>
<comment type="similarity">
    <text evidence="2 6">Belongs to the peroxisomal membrane protein PXMP2/4 family.</text>
</comment>
<name>A0A3R7QC64_PENVA</name>
<evidence type="ECO:0000256" key="1">
    <source>
        <dbReference type="ARBA" id="ARBA00004141"/>
    </source>
</evidence>
<feature type="transmembrane region" description="Helical" evidence="6">
    <location>
        <begin position="159"/>
        <end position="176"/>
    </location>
</feature>
<keyword evidence="8" id="KW-1185">Reference proteome</keyword>
<dbReference type="STRING" id="6689.A0A3R7QC64"/>
<evidence type="ECO:0000256" key="3">
    <source>
        <dbReference type="ARBA" id="ARBA00022692"/>
    </source>
</evidence>
<dbReference type="InterPro" id="IPR007248">
    <property type="entry name" value="Mpv17_PMP22"/>
</dbReference>
<accession>A0A3R7QC64</accession>
<dbReference type="GO" id="GO:0005739">
    <property type="term" value="C:mitochondrion"/>
    <property type="evidence" value="ECO:0007669"/>
    <property type="project" value="TreeGrafter"/>
</dbReference>
<evidence type="ECO:0000256" key="2">
    <source>
        <dbReference type="ARBA" id="ARBA00006824"/>
    </source>
</evidence>
<dbReference type="EMBL" id="QCYY01001922">
    <property type="protein sequence ID" value="ROT74217.1"/>
    <property type="molecule type" value="Genomic_DNA"/>
</dbReference>
<dbReference type="PANTHER" id="PTHR11266">
    <property type="entry name" value="PEROXISOMAL MEMBRANE PROTEIN 2, PXMP2 MPV17"/>
    <property type="match status" value="1"/>
</dbReference>
<sequence>MQALRAVKSALAKRPVVSNVVTYGALYTGAEFFQQTFNNRIMIPADSPPVPYDTATLARYGFMGTCVFPHVLYHAYKFLDSKFVGKSLAVVLPKLAADALIVTPINLTLFYVGMSAMEGKEDLLEEWKKKILPTFLTASVFWVPASLINFRFLPPQARVIFVGSCQIVWVSILCWFKRQEY</sequence>
<protein>
    <submittedName>
        <fullName evidence="7">Putative mpv17-like protein isoform X1</fullName>
    </submittedName>
</protein>